<accession>A0A3S0K445</accession>
<proteinExistence type="predicted"/>
<dbReference type="OrthoDB" id="7478568at2"/>
<evidence type="ECO:0000256" key="1">
    <source>
        <dbReference type="SAM" id="MobiDB-lite"/>
    </source>
</evidence>
<dbReference type="RefSeq" id="WP_126482880.1">
    <property type="nucleotide sequence ID" value="NZ_RXNS01000006.1"/>
</dbReference>
<organism evidence="2 3">
    <name type="scientific">Halomonas nitroreducens</name>
    <dbReference type="NCBI Taxonomy" id="447425"/>
    <lineage>
        <taxon>Bacteria</taxon>
        <taxon>Pseudomonadati</taxon>
        <taxon>Pseudomonadota</taxon>
        <taxon>Gammaproteobacteria</taxon>
        <taxon>Oceanospirillales</taxon>
        <taxon>Halomonadaceae</taxon>
        <taxon>Halomonas</taxon>
    </lineage>
</organism>
<feature type="compositionally biased region" description="Basic and acidic residues" evidence="1">
    <location>
        <begin position="121"/>
        <end position="132"/>
    </location>
</feature>
<dbReference type="Proteomes" id="UP000267400">
    <property type="component" value="Unassembled WGS sequence"/>
</dbReference>
<dbReference type="EMBL" id="RXNS01000006">
    <property type="protein sequence ID" value="RTR05065.1"/>
    <property type="molecule type" value="Genomic_DNA"/>
</dbReference>
<evidence type="ECO:0000313" key="2">
    <source>
        <dbReference type="EMBL" id="RTR05065.1"/>
    </source>
</evidence>
<keyword evidence="3" id="KW-1185">Reference proteome</keyword>
<dbReference type="Pfam" id="PF19776">
    <property type="entry name" value="DUF6262"/>
    <property type="match status" value="1"/>
</dbReference>
<evidence type="ECO:0008006" key="4">
    <source>
        <dbReference type="Google" id="ProtNLM"/>
    </source>
</evidence>
<feature type="region of interest" description="Disordered" evidence="1">
    <location>
        <begin position="121"/>
        <end position="141"/>
    </location>
</feature>
<dbReference type="Gene3D" id="1.10.357.10">
    <property type="entry name" value="Tetracycline Repressor, domain 2"/>
    <property type="match status" value="1"/>
</dbReference>
<dbReference type="AlphaFoldDB" id="A0A3S0K445"/>
<name>A0A3S0K445_9GAMM</name>
<comment type="caution">
    <text evidence="2">The sequence shown here is derived from an EMBL/GenBank/DDBJ whole genome shotgun (WGS) entry which is preliminary data.</text>
</comment>
<gene>
    <name evidence="2" type="ORF">EKG36_08075</name>
</gene>
<dbReference type="InterPro" id="IPR009057">
    <property type="entry name" value="Homeodomain-like_sf"/>
</dbReference>
<dbReference type="SUPFAM" id="SSF46689">
    <property type="entry name" value="Homeodomain-like"/>
    <property type="match status" value="1"/>
</dbReference>
<reference evidence="2 3" key="1">
    <citation type="submission" date="2018-12" db="EMBL/GenBank/DDBJ databases">
        <authorList>
            <person name="Yu L."/>
        </authorList>
    </citation>
    <scope>NUCLEOTIDE SEQUENCE [LARGE SCALE GENOMIC DNA]</scope>
    <source>
        <strain evidence="2 3">11S</strain>
    </source>
</reference>
<sequence>MSDKATEGLAKAREERSLRKRRAVEEAIATLKERNEAITFKDIAALAGVSRQYLYNNFKESISAERDNARSSSSEIDGVTVPSRTPEEYRHIEAVLRNKVDRLKQDLSSIRKENFRLKQELEKERGRSEHFRKNWISASSR</sequence>
<protein>
    <recommendedName>
        <fullName evidence="4">Transposase</fullName>
    </recommendedName>
</protein>
<feature type="region of interest" description="Disordered" evidence="1">
    <location>
        <begin position="63"/>
        <end position="84"/>
    </location>
</feature>
<evidence type="ECO:0000313" key="3">
    <source>
        <dbReference type="Proteomes" id="UP000267400"/>
    </source>
</evidence>
<dbReference type="InterPro" id="IPR046229">
    <property type="entry name" value="TnpC-like"/>
</dbReference>